<reference evidence="2" key="1">
    <citation type="submission" date="2021-03" db="EMBL/GenBank/DDBJ databases">
        <authorList>
            <person name="So Y."/>
        </authorList>
    </citation>
    <scope>NUCLEOTIDE SEQUENCE</scope>
    <source>
        <strain evidence="2">SG15</strain>
    </source>
</reference>
<comment type="caution">
    <text evidence="2">The sequence shown here is derived from an EMBL/GenBank/DDBJ whole genome shotgun (WGS) entry which is preliminary data.</text>
</comment>
<proteinExistence type="predicted"/>
<accession>A0A940MX42</accession>
<dbReference type="SUPFAM" id="SSF50249">
    <property type="entry name" value="Nucleic acid-binding proteins"/>
    <property type="match status" value="1"/>
</dbReference>
<evidence type="ECO:0000256" key="1">
    <source>
        <dbReference type="SAM" id="MobiDB-lite"/>
    </source>
</evidence>
<dbReference type="InterPro" id="IPR012340">
    <property type="entry name" value="NA-bd_OB-fold"/>
</dbReference>
<evidence type="ECO:0000313" key="3">
    <source>
        <dbReference type="Proteomes" id="UP000677537"/>
    </source>
</evidence>
<dbReference type="EMBL" id="JAGIZA010000004">
    <property type="protein sequence ID" value="MBP0492782.1"/>
    <property type="molecule type" value="Genomic_DNA"/>
</dbReference>
<dbReference type="RefSeq" id="WP_209372597.1">
    <property type="nucleotide sequence ID" value="NZ_JAGIZA010000004.1"/>
</dbReference>
<sequence length="197" mass="21131">MVDKAPDFAVVFTGTAPGINCHIGAPDTDRPPGASWEPDGKHKATLVFEPSDPDLATLSAALEAARKAAFPDEAAVALPLKKGRAGTRHAGKVLFTATATSRPETFDRRGRPMDPHGISRDGDELRLKVLLVPWEFTERFQATATSKTKEAKVYGIAARLDGVQLIRSRPNWPHDAGGFSDLGDGPQEAEGGPARRR</sequence>
<dbReference type="Gene3D" id="2.40.50.140">
    <property type="entry name" value="Nucleic acid-binding proteins"/>
    <property type="match status" value="1"/>
</dbReference>
<organism evidence="2 3">
    <name type="scientific">Roseomonas indoligenes</name>
    <dbReference type="NCBI Taxonomy" id="2820811"/>
    <lineage>
        <taxon>Bacteria</taxon>
        <taxon>Pseudomonadati</taxon>
        <taxon>Pseudomonadota</taxon>
        <taxon>Alphaproteobacteria</taxon>
        <taxon>Acetobacterales</taxon>
        <taxon>Roseomonadaceae</taxon>
        <taxon>Roseomonas</taxon>
    </lineage>
</organism>
<dbReference type="Proteomes" id="UP000677537">
    <property type="component" value="Unassembled WGS sequence"/>
</dbReference>
<name>A0A940MX42_9PROT</name>
<evidence type="ECO:0000313" key="2">
    <source>
        <dbReference type="EMBL" id="MBP0492782.1"/>
    </source>
</evidence>
<feature type="region of interest" description="Disordered" evidence="1">
    <location>
        <begin position="169"/>
        <end position="197"/>
    </location>
</feature>
<gene>
    <name evidence="2" type="ORF">J5Y10_08315</name>
</gene>
<protein>
    <submittedName>
        <fullName evidence="2">Uncharacterized protein</fullName>
    </submittedName>
</protein>
<dbReference type="AlphaFoldDB" id="A0A940MX42"/>
<keyword evidence="3" id="KW-1185">Reference proteome</keyword>